<comment type="caution">
    <text evidence="8">The sequence shown here is derived from an EMBL/GenBank/DDBJ whole genome shotgun (WGS) entry which is preliminary data.</text>
</comment>
<feature type="transmembrane region" description="Helical" evidence="7">
    <location>
        <begin position="77"/>
        <end position="98"/>
    </location>
</feature>
<dbReference type="CDD" id="cd13127">
    <property type="entry name" value="MATE_tuaB_like"/>
    <property type="match status" value="1"/>
</dbReference>
<feature type="transmembrane region" description="Helical" evidence="7">
    <location>
        <begin position="442"/>
        <end position="463"/>
    </location>
</feature>
<keyword evidence="3" id="KW-1003">Cell membrane</keyword>
<organism evidence="8 9">
    <name type="scientific">Enterobacter quasimori</name>
    <dbReference type="NCBI Taxonomy" id="2838947"/>
    <lineage>
        <taxon>Bacteria</taxon>
        <taxon>Pseudomonadati</taxon>
        <taxon>Pseudomonadota</taxon>
        <taxon>Gammaproteobacteria</taxon>
        <taxon>Enterobacterales</taxon>
        <taxon>Enterobacteriaceae</taxon>
        <taxon>Enterobacter</taxon>
    </lineage>
</organism>
<keyword evidence="5 7" id="KW-1133">Transmembrane helix</keyword>
<evidence type="ECO:0000256" key="3">
    <source>
        <dbReference type="ARBA" id="ARBA00022475"/>
    </source>
</evidence>
<accession>A0ABY0AMV4</accession>
<feature type="transmembrane region" description="Helical" evidence="7">
    <location>
        <begin position="110"/>
        <end position="130"/>
    </location>
</feature>
<dbReference type="PANTHER" id="PTHR30250:SF10">
    <property type="entry name" value="LIPOPOLYSACCHARIDE BIOSYNTHESIS PROTEIN WZXC"/>
    <property type="match status" value="1"/>
</dbReference>
<feature type="transmembrane region" description="Helical" evidence="7">
    <location>
        <begin position="142"/>
        <end position="159"/>
    </location>
</feature>
<protein>
    <submittedName>
        <fullName evidence="8">Lipopolysaccharide biosynthesis protein</fullName>
    </submittedName>
</protein>
<comment type="similarity">
    <text evidence="2">Belongs to the polysaccharide synthase family.</text>
</comment>
<evidence type="ECO:0000256" key="1">
    <source>
        <dbReference type="ARBA" id="ARBA00004651"/>
    </source>
</evidence>
<proteinExistence type="inferred from homology"/>
<feature type="transmembrane region" description="Helical" evidence="7">
    <location>
        <begin position="355"/>
        <end position="377"/>
    </location>
</feature>
<feature type="transmembrane region" description="Helical" evidence="7">
    <location>
        <begin position="165"/>
        <end position="185"/>
    </location>
</feature>
<evidence type="ECO:0000256" key="2">
    <source>
        <dbReference type="ARBA" id="ARBA00007430"/>
    </source>
</evidence>
<keyword evidence="9" id="KW-1185">Reference proteome</keyword>
<comment type="subcellular location">
    <subcellularLocation>
        <location evidence="1">Cell membrane</location>
        <topology evidence="1">Multi-pass membrane protein</topology>
    </subcellularLocation>
</comment>
<dbReference type="Proteomes" id="UP000278241">
    <property type="component" value="Unassembled WGS sequence"/>
</dbReference>
<dbReference type="RefSeq" id="WP_126546233.1">
    <property type="nucleotide sequence ID" value="NZ_RXRX01000016.1"/>
</dbReference>
<evidence type="ECO:0000256" key="5">
    <source>
        <dbReference type="ARBA" id="ARBA00022989"/>
    </source>
</evidence>
<feature type="transmembrane region" description="Helical" evidence="7">
    <location>
        <begin position="322"/>
        <end position="343"/>
    </location>
</feature>
<dbReference type="EMBL" id="RXRX01000016">
    <property type="protein sequence ID" value="RTN19548.1"/>
    <property type="molecule type" value="Genomic_DNA"/>
</dbReference>
<feature type="transmembrane region" description="Helical" evidence="7">
    <location>
        <begin position="205"/>
        <end position="222"/>
    </location>
</feature>
<feature type="transmembrane region" description="Helical" evidence="7">
    <location>
        <begin position="242"/>
        <end position="260"/>
    </location>
</feature>
<dbReference type="InterPro" id="IPR050833">
    <property type="entry name" value="Poly_Biosynth_Transport"/>
</dbReference>
<feature type="transmembrane region" description="Helical" evidence="7">
    <location>
        <begin position="281"/>
        <end position="302"/>
    </location>
</feature>
<keyword evidence="4 7" id="KW-0812">Transmembrane</keyword>
<evidence type="ECO:0000256" key="7">
    <source>
        <dbReference type="SAM" id="Phobius"/>
    </source>
</evidence>
<evidence type="ECO:0000256" key="4">
    <source>
        <dbReference type="ARBA" id="ARBA00022692"/>
    </source>
</evidence>
<evidence type="ECO:0000256" key="6">
    <source>
        <dbReference type="ARBA" id="ARBA00023136"/>
    </source>
</evidence>
<dbReference type="PANTHER" id="PTHR30250">
    <property type="entry name" value="PST FAMILY PREDICTED COLANIC ACID TRANSPORTER"/>
    <property type="match status" value="1"/>
</dbReference>
<feature type="transmembrane region" description="Helical" evidence="7">
    <location>
        <begin position="408"/>
        <end position="430"/>
    </location>
</feature>
<feature type="transmembrane region" description="Helical" evidence="7">
    <location>
        <begin position="383"/>
        <end position="401"/>
    </location>
</feature>
<evidence type="ECO:0000313" key="8">
    <source>
        <dbReference type="EMBL" id="RTN19548.1"/>
    </source>
</evidence>
<dbReference type="Pfam" id="PF13440">
    <property type="entry name" value="Polysacc_synt_3"/>
    <property type="match status" value="1"/>
</dbReference>
<gene>
    <name evidence="8" type="ORF">EKN94_20165</name>
</gene>
<evidence type="ECO:0000313" key="9">
    <source>
        <dbReference type="Proteomes" id="UP000278241"/>
    </source>
</evidence>
<reference evidence="8 9" key="1">
    <citation type="submission" date="2018-12" db="EMBL/GenBank/DDBJ databases">
        <title>The Batch Genome Submission of Enterobacter spp. strains.</title>
        <authorList>
            <person name="Wei L."/>
            <person name="Wu W."/>
            <person name="Lin J."/>
            <person name="Zhang X."/>
            <person name="Feng Y."/>
            <person name="Zong Z."/>
        </authorList>
    </citation>
    <scope>NUCLEOTIDE SEQUENCE [LARGE SCALE GENOMIC DNA]</scope>
    <source>
        <strain evidence="8 9">WCHEM090044</strain>
    </source>
</reference>
<name>A0ABY0AMV4_9ENTR</name>
<sequence length="473" mass="53179">MGLLSNAKWNTCSQLVKIVVQIINIIYLTKIIPPKEYGILAMAMVVFNFGILLRDLGTSSAIIQSKSISSSLKNTVFWINVILGGGLCAITIFLSPTIARLYQEVELSPILMILSLSFPLTSAAALHISLLERESQFKKISLIEISAALISILIAISLAKFGFGVYSLAISLISMNFVSLTLFWFVSKWRPSISSFINKEDVKIIFNFSANLTLFNFINYFSRNADSFLIGKFMSASILGSYNLAYRIMLFPIQSLSFIVTRSLFPILSRMQDDDDDIRNVYYDCVFFILFLTMPMMIGLAILSDKFVSLVIGPQWFLSGDILHWLAPIAIIQAVLSTTGSVFMAKGRTDILMRLGFFGAFTQCTAFIIGVNFNIIIFSKLYLFANILNFFPVMYFLLKLINGNAIKILKLISPIIISCCVMSIFIIFVMGLPYHYFVIDSLIKLLLISLLGAFVYFLFITMLSSKVRKMIKF</sequence>
<keyword evidence="6 7" id="KW-0472">Membrane</keyword>
<feature type="transmembrane region" description="Helical" evidence="7">
    <location>
        <begin position="37"/>
        <end position="56"/>
    </location>
</feature>